<dbReference type="InterPro" id="IPR001714">
    <property type="entry name" value="Pept_M24_MAP"/>
</dbReference>
<dbReference type="InterPro" id="IPR000994">
    <property type="entry name" value="Pept_M24"/>
</dbReference>
<dbReference type="Gene3D" id="3.90.230.10">
    <property type="entry name" value="Creatinase/methionine aminopeptidase superfamily"/>
    <property type="match status" value="1"/>
</dbReference>
<evidence type="ECO:0000259" key="2">
    <source>
        <dbReference type="Pfam" id="PF00557"/>
    </source>
</evidence>
<dbReference type="PANTHER" id="PTHR10804">
    <property type="entry name" value="PROTEASE FAMILY M24 METHIONYL AMINOPEPTIDASE, AMINOPEPTIDASE P"/>
    <property type="match status" value="1"/>
</dbReference>
<dbReference type="InterPro" id="IPR036390">
    <property type="entry name" value="WH_DNA-bd_sf"/>
</dbReference>
<evidence type="ECO:0000313" key="3">
    <source>
        <dbReference type="EMBL" id="KAF2073053.1"/>
    </source>
</evidence>
<dbReference type="PRINTS" id="PR00599">
    <property type="entry name" value="MAPEPTIDASE"/>
</dbReference>
<gene>
    <name evidence="3" type="ORF">CYY_005636</name>
</gene>
<dbReference type="EMBL" id="AJWJ01000230">
    <property type="protein sequence ID" value="KAF2073053.1"/>
    <property type="molecule type" value="Genomic_DNA"/>
</dbReference>
<dbReference type="Gene3D" id="1.10.10.10">
    <property type="entry name" value="Winged helix-like DNA-binding domain superfamily/Winged helix DNA-binding domain"/>
    <property type="match status" value="1"/>
</dbReference>
<feature type="domain" description="Peptidase M24" evidence="2">
    <location>
        <begin position="36"/>
        <end position="243"/>
    </location>
</feature>
<name>A0A8J4PRL2_9MYCE</name>
<dbReference type="NCBIfam" id="TIGR00495">
    <property type="entry name" value="crvDNA_42K"/>
    <property type="match status" value="1"/>
</dbReference>
<dbReference type="OrthoDB" id="5876363at2759"/>
<dbReference type="InterPro" id="IPR004545">
    <property type="entry name" value="PA2G4"/>
</dbReference>
<dbReference type="CDD" id="cd01089">
    <property type="entry name" value="PA2G4-like"/>
    <property type="match status" value="1"/>
</dbReference>
<sequence>MSHKHHDHIDCSSEDEHFDDEDVVEDLSEPAVVSTYQAASVITNKVLKHVISLCTEGKNILDICTEGDKMIEDESAKTFNKRKGIEKGLAFPTCISVNNCVGHFSPLKGNTRTLAKGDVVKIDLGCQIDGFIAVGAHTIIIGSSAQEPMTGKTADAICAAHYAMEAALRLIRPGNKNTDVTDAITKITNAYSVNPVQGILSHELKRFTIDGEKVIFAKVEPGQKAQTHEFQENEVYCIDIVVSTGEGKAKEGNDTCTIYKRNVDQQYLLKLKSSREFISEVNKRYPALPFPLRNFDEKKARMGLSECVNHGLLTTFPVLYDRPGTTVVQFKTTVLVLPSGNQKIVGSDLALPFVRSEFSIQDPAVQEILSRSLKASKKKTTAASTKPTAMDCN</sequence>
<dbReference type="SUPFAM" id="SSF55920">
    <property type="entry name" value="Creatinase/aminopeptidase"/>
    <property type="match status" value="1"/>
</dbReference>
<dbReference type="InterPro" id="IPR047113">
    <property type="entry name" value="PA2G4/ARX1"/>
</dbReference>
<dbReference type="Pfam" id="PF00557">
    <property type="entry name" value="Peptidase_M24"/>
    <property type="match status" value="1"/>
</dbReference>
<evidence type="ECO:0000256" key="1">
    <source>
        <dbReference type="ARBA" id="ARBA00007319"/>
    </source>
</evidence>
<keyword evidence="4" id="KW-1185">Reference proteome</keyword>
<reference evidence="3" key="1">
    <citation type="submission" date="2020-01" db="EMBL/GenBank/DDBJ databases">
        <title>Development of genomics and gene disruption for Polysphondylium violaceum indicates a role for the polyketide synthase stlB in stalk morphogenesis.</title>
        <authorList>
            <person name="Narita B."/>
            <person name="Kawabe Y."/>
            <person name="Kin K."/>
            <person name="Saito T."/>
            <person name="Gibbs R."/>
            <person name="Kuspa A."/>
            <person name="Muzny D."/>
            <person name="Queller D."/>
            <person name="Richards S."/>
            <person name="Strassman J."/>
            <person name="Sucgang R."/>
            <person name="Worley K."/>
            <person name="Schaap P."/>
        </authorList>
    </citation>
    <scope>NUCLEOTIDE SEQUENCE</scope>
    <source>
        <strain evidence="3">QSvi11</strain>
    </source>
</reference>
<protein>
    <recommendedName>
        <fullName evidence="2">Peptidase M24 domain-containing protein</fullName>
    </recommendedName>
</protein>
<dbReference type="InterPro" id="IPR036005">
    <property type="entry name" value="Creatinase/aminopeptidase-like"/>
</dbReference>
<dbReference type="InterPro" id="IPR036388">
    <property type="entry name" value="WH-like_DNA-bd_sf"/>
</dbReference>
<dbReference type="PANTHER" id="PTHR10804:SF11">
    <property type="entry name" value="PROLIFERATION-ASSOCIATED PROTEIN 2G4"/>
    <property type="match status" value="1"/>
</dbReference>
<dbReference type="SUPFAM" id="SSF46785">
    <property type="entry name" value="Winged helix' DNA-binding domain"/>
    <property type="match status" value="1"/>
</dbReference>
<accession>A0A8J4PRL2</accession>
<dbReference type="AlphaFoldDB" id="A0A8J4PRL2"/>
<proteinExistence type="inferred from homology"/>
<evidence type="ECO:0000313" key="4">
    <source>
        <dbReference type="Proteomes" id="UP000695562"/>
    </source>
</evidence>
<comment type="caution">
    <text evidence="3">The sequence shown here is derived from an EMBL/GenBank/DDBJ whole genome shotgun (WGS) entry which is preliminary data.</text>
</comment>
<dbReference type="FunFam" id="1.10.10.10:FF:000029">
    <property type="entry name" value="Proliferation-associated 2G4, a"/>
    <property type="match status" value="1"/>
</dbReference>
<dbReference type="Proteomes" id="UP000695562">
    <property type="component" value="Unassembled WGS sequence"/>
</dbReference>
<comment type="similarity">
    <text evidence="1">Belongs to the peptidase M24 family.</text>
</comment>
<organism evidence="3 4">
    <name type="scientific">Polysphondylium violaceum</name>
    <dbReference type="NCBI Taxonomy" id="133409"/>
    <lineage>
        <taxon>Eukaryota</taxon>
        <taxon>Amoebozoa</taxon>
        <taxon>Evosea</taxon>
        <taxon>Eumycetozoa</taxon>
        <taxon>Dictyostelia</taxon>
        <taxon>Dictyosteliales</taxon>
        <taxon>Dictyosteliaceae</taxon>
        <taxon>Polysphondylium</taxon>
    </lineage>
</organism>